<dbReference type="Pfam" id="PF00053">
    <property type="entry name" value="EGF_laminin"/>
    <property type="match status" value="2"/>
</dbReference>
<gene>
    <name evidence="9" type="ORF">EOD39_20914</name>
</gene>
<dbReference type="CDD" id="cd00055">
    <property type="entry name" value="EGF_Lam"/>
    <property type="match status" value="2"/>
</dbReference>
<dbReference type="FunFam" id="2.10.25.10:FF:000090">
    <property type="entry name" value="laminin subunit alpha"/>
    <property type="match status" value="1"/>
</dbReference>
<evidence type="ECO:0000256" key="2">
    <source>
        <dbReference type="ARBA" id="ARBA00022525"/>
    </source>
</evidence>
<dbReference type="Gene3D" id="2.10.25.10">
    <property type="entry name" value="Laminin"/>
    <property type="match status" value="2"/>
</dbReference>
<dbReference type="GO" id="GO:0007411">
    <property type="term" value="P:axon guidance"/>
    <property type="evidence" value="ECO:0007669"/>
    <property type="project" value="TreeGrafter"/>
</dbReference>
<dbReference type="FunFam" id="2.10.25.10:FF:000011">
    <property type="entry name" value="Cadherin EGF LAG seven-pass G-type receptor"/>
    <property type="match status" value="1"/>
</dbReference>
<comment type="caution">
    <text evidence="9">The sequence shown here is derived from an EMBL/GenBank/DDBJ whole genome shotgun (WGS) entry which is preliminary data.</text>
</comment>
<sequence length="657" mass="73231">MAAVQPVTANAGPTSLAQPVISVHLVTTDTPAAQGNGQCFCKPNVCSRTCSVCKDGYNNLERTNFFGCQGCQCDIGGSIGLTCDDRTGRCQCRKNVEGLKCNQPKRNHYFPDLHHLKFEIEDGTMMDGRPVRFNYNPLEFEAFSWRGYAQMSSIQPRVVVAFNVSSPDLFHVVFRYVNRGTTDVKGRVSVLEEGKHVLCSNCSDQSKQIIFAPGSEPSFVTVPQNSFVEPFVLNPGTWSIIIEAQDILLDFLVLLPSAYYEAPVLQLKVTEACKYKPSPEEAKKNCLLYKYLSLDGFLSAPGVDGTCRSNNHLPRRCQSETLTPRHPPMAICSGNDINVQLKITVPRPSGYVLVVEYANEDESSQTLSISMNTPGRQTQQESIILYSCKYSFLCRGVAVDSKNRVAVFGLTTEGDVQFIADRANFFLYKVYLIPHEEFTMEYVEPKMHCISTHGTFSPDSGACIPSRFQTPSQSTVLKDGLASLEGLRGEESYLSVQKPVDRLEGPQQVENQPRTAVDNPELTRLDGSQNAVMYSTRVQTLGRYAFILHFYQPNHPTFPVQVYLNGGRIWQGEANATFCPHGFGCRGLMISENQIILDVTDNEVFITIKVPRGKTVWLDYVLVVPEASYSSNYLVEEPLDKSYDFISHCGANSFYIK</sequence>
<dbReference type="GO" id="GO:0005604">
    <property type="term" value="C:basement membrane"/>
    <property type="evidence" value="ECO:0007669"/>
    <property type="project" value="TreeGrafter"/>
</dbReference>
<feature type="domain" description="Laminin EGF-like" evidence="8">
    <location>
        <begin position="29"/>
        <end position="68"/>
    </location>
</feature>
<dbReference type="InterPro" id="IPR050440">
    <property type="entry name" value="Laminin/Netrin_ECM"/>
</dbReference>
<keyword evidence="5" id="KW-1015">Disulfide bond</keyword>
<proteinExistence type="predicted"/>
<evidence type="ECO:0000256" key="6">
    <source>
        <dbReference type="ARBA" id="ARBA00023180"/>
    </source>
</evidence>
<accession>A0A444UU44</accession>
<dbReference type="EMBL" id="SCEB01008019">
    <property type="protein sequence ID" value="RXM91694.1"/>
    <property type="molecule type" value="Genomic_DNA"/>
</dbReference>
<evidence type="ECO:0000256" key="5">
    <source>
        <dbReference type="ARBA" id="ARBA00023157"/>
    </source>
</evidence>
<keyword evidence="6" id="KW-0325">Glycoprotein</keyword>
<feature type="domain" description="Laminin EGF-like" evidence="8">
    <location>
        <begin position="71"/>
        <end position="115"/>
    </location>
</feature>
<evidence type="ECO:0000256" key="3">
    <source>
        <dbReference type="ARBA" id="ARBA00022729"/>
    </source>
</evidence>
<dbReference type="SMART" id="SM00180">
    <property type="entry name" value="EGF_Lam"/>
    <property type="match status" value="2"/>
</dbReference>
<keyword evidence="4" id="KW-0677">Repeat</keyword>
<keyword evidence="3" id="KW-0732">Signal</keyword>
<dbReference type="InterPro" id="IPR002049">
    <property type="entry name" value="LE_dom"/>
</dbReference>
<keyword evidence="7" id="KW-0424">Laminin EGF-like domain</keyword>
<evidence type="ECO:0000313" key="10">
    <source>
        <dbReference type="Proteomes" id="UP000289886"/>
    </source>
</evidence>
<dbReference type="SUPFAM" id="SSF57196">
    <property type="entry name" value="EGF/Laminin"/>
    <property type="match status" value="1"/>
</dbReference>
<dbReference type="GO" id="GO:0009887">
    <property type="term" value="P:animal organ morphogenesis"/>
    <property type="evidence" value="ECO:0007669"/>
    <property type="project" value="TreeGrafter"/>
</dbReference>
<reference evidence="9 10" key="1">
    <citation type="submission" date="2019-01" db="EMBL/GenBank/DDBJ databases">
        <title>Draft Genome and Complete Hox-Cluster Characterization of the Sterlet Sturgeon (Acipenser ruthenus).</title>
        <authorList>
            <person name="Wei Q."/>
        </authorList>
    </citation>
    <scope>NUCLEOTIDE SEQUENCE [LARGE SCALE GENOMIC DNA]</scope>
    <source>
        <strain evidence="9">WHYD16114868_AA</strain>
        <tissue evidence="9">Blood</tissue>
    </source>
</reference>
<evidence type="ECO:0000256" key="1">
    <source>
        <dbReference type="ARBA" id="ARBA00004613"/>
    </source>
</evidence>
<comment type="subcellular location">
    <subcellularLocation>
        <location evidence="1">Secreted</location>
    </subcellularLocation>
</comment>
<dbReference type="GO" id="GO:0009888">
    <property type="term" value="P:tissue development"/>
    <property type="evidence" value="ECO:0007669"/>
    <property type="project" value="TreeGrafter"/>
</dbReference>
<evidence type="ECO:0000256" key="7">
    <source>
        <dbReference type="ARBA" id="ARBA00023292"/>
    </source>
</evidence>
<organism evidence="9 10">
    <name type="scientific">Acipenser ruthenus</name>
    <name type="common">Sterlet sturgeon</name>
    <dbReference type="NCBI Taxonomy" id="7906"/>
    <lineage>
        <taxon>Eukaryota</taxon>
        <taxon>Metazoa</taxon>
        <taxon>Chordata</taxon>
        <taxon>Craniata</taxon>
        <taxon>Vertebrata</taxon>
        <taxon>Euteleostomi</taxon>
        <taxon>Actinopterygii</taxon>
        <taxon>Chondrostei</taxon>
        <taxon>Acipenseriformes</taxon>
        <taxon>Acipenseridae</taxon>
        <taxon>Acipenser</taxon>
    </lineage>
</organism>
<dbReference type="PANTHER" id="PTHR10574">
    <property type="entry name" value="NETRIN/LAMININ-RELATED"/>
    <property type="match status" value="1"/>
</dbReference>
<protein>
    <submittedName>
        <fullName evidence="9">Laminin subunit alpha-5</fullName>
    </submittedName>
</protein>
<name>A0A444UU44_ACIRT</name>
<dbReference type="PRINTS" id="PR00011">
    <property type="entry name" value="EGFLAMININ"/>
</dbReference>
<dbReference type="PANTHER" id="PTHR10574:SF406">
    <property type="entry name" value="LAMININ SUBUNIT ALPHA 5"/>
    <property type="match status" value="1"/>
</dbReference>
<dbReference type="Proteomes" id="UP000289886">
    <property type="component" value="Unassembled WGS sequence"/>
</dbReference>
<evidence type="ECO:0000313" key="9">
    <source>
        <dbReference type="EMBL" id="RXM91694.1"/>
    </source>
</evidence>
<dbReference type="AlphaFoldDB" id="A0A444UU44"/>
<evidence type="ECO:0000256" key="4">
    <source>
        <dbReference type="ARBA" id="ARBA00022737"/>
    </source>
</evidence>
<dbReference type="GO" id="GO:0005576">
    <property type="term" value="C:extracellular region"/>
    <property type="evidence" value="ECO:0007669"/>
    <property type="project" value="UniProtKB-SubCell"/>
</dbReference>
<evidence type="ECO:0000259" key="8">
    <source>
        <dbReference type="SMART" id="SM00180"/>
    </source>
</evidence>
<dbReference type="GO" id="GO:0005201">
    <property type="term" value="F:extracellular matrix structural constituent"/>
    <property type="evidence" value="ECO:0007669"/>
    <property type="project" value="TreeGrafter"/>
</dbReference>
<keyword evidence="2" id="KW-0964">Secreted</keyword>
<keyword evidence="10" id="KW-1185">Reference proteome</keyword>